<protein>
    <recommendedName>
        <fullName evidence="6">Zn(2)-C6 fungal-type domain-containing protein</fullName>
    </recommendedName>
</protein>
<keyword evidence="4" id="KW-0539">Nucleus</keyword>
<comment type="caution">
    <text evidence="7">The sequence shown here is derived from an EMBL/GenBank/DDBJ whole genome shotgun (WGS) entry which is preliminary data.</text>
</comment>
<dbReference type="AlphaFoldDB" id="A0A2B7XQR6"/>
<dbReference type="Proteomes" id="UP000223968">
    <property type="component" value="Unassembled WGS sequence"/>
</dbReference>
<proteinExistence type="predicted"/>
<evidence type="ECO:0000259" key="6">
    <source>
        <dbReference type="PROSITE" id="PS50048"/>
    </source>
</evidence>
<dbReference type="PROSITE" id="PS00463">
    <property type="entry name" value="ZN2_CY6_FUNGAL_1"/>
    <property type="match status" value="1"/>
</dbReference>
<dbReference type="GO" id="GO:0003677">
    <property type="term" value="F:DNA binding"/>
    <property type="evidence" value="ECO:0007669"/>
    <property type="project" value="UniProtKB-KW"/>
</dbReference>
<accession>A0A2B7XQR6</accession>
<evidence type="ECO:0000256" key="1">
    <source>
        <dbReference type="ARBA" id="ARBA00023015"/>
    </source>
</evidence>
<evidence type="ECO:0000256" key="3">
    <source>
        <dbReference type="ARBA" id="ARBA00023163"/>
    </source>
</evidence>
<dbReference type="SMART" id="SM00066">
    <property type="entry name" value="GAL4"/>
    <property type="match status" value="1"/>
</dbReference>
<keyword evidence="2" id="KW-0238">DNA-binding</keyword>
<evidence type="ECO:0000256" key="5">
    <source>
        <dbReference type="SAM" id="MobiDB-lite"/>
    </source>
</evidence>
<dbReference type="InterPro" id="IPR053157">
    <property type="entry name" value="Sterol_Uptake_Regulator"/>
</dbReference>
<dbReference type="InterPro" id="IPR001138">
    <property type="entry name" value="Zn2Cys6_DnaBD"/>
</dbReference>
<evidence type="ECO:0000313" key="8">
    <source>
        <dbReference type="Proteomes" id="UP000223968"/>
    </source>
</evidence>
<dbReference type="Gene3D" id="4.10.240.10">
    <property type="entry name" value="Zn(2)-C6 fungal-type DNA-binding domain"/>
    <property type="match status" value="1"/>
</dbReference>
<evidence type="ECO:0000256" key="2">
    <source>
        <dbReference type="ARBA" id="ARBA00023125"/>
    </source>
</evidence>
<dbReference type="PROSITE" id="PS50048">
    <property type="entry name" value="ZN2_CY6_FUNGAL_2"/>
    <property type="match status" value="1"/>
</dbReference>
<feature type="compositionally biased region" description="Basic and acidic residues" evidence="5">
    <location>
        <begin position="66"/>
        <end position="79"/>
    </location>
</feature>
<keyword evidence="3" id="KW-0804">Transcription</keyword>
<gene>
    <name evidence="7" type="ORF">AJ79_03221</name>
</gene>
<dbReference type="OrthoDB" id="5295362at2759"/>
<reference evidence="7 8" key="1">
    <citation type="submission" date="2017-10" db="EMBL/GenBank/DDBJ databases">
        <title>Comparative genomics in systemic dimorphic fungi from Ajellomycetaceae.</title>
        <authorList>
            <person name="Munoz J.F."/>
            <person name="Mcewen J.G."/>
            <person name="Clay O.K."/>
            <person name="Cuomo C.A."/>
        </authorList>
    </citation>
    <scope>NUCLEOTIDE SEQUENCE [LARGE SCALE GENOMIC DNA]</scope>
    <source>
        <strain evidence="7 8">UAMH5409</strain>
    </source>
</reference>
<dbReference type="EMBL" id="PDNB01000038">
    <property type="protein sequence ID" value="PGH14104.1"/>
    <property type="molecule type" value="Genomic_DNA"/>
</dbReference>
<dbReference type="STRING" id="1447875.A0A2B7XQR6"/>
<dbReference type="PANTHER" id="PTHR47784">
    <property type="entry name" value="STEROL UPTAKE CONTROL PROTEIN 2"/>
    <property type="match status" value="1"/>
</dbReference>
<dbReference type="CDD" id="cd00067">
    <property type="entry name" value="GAL4"/>
    <property type="match status" value="1"/>
</dbReference>
<evidence type="ECO:0000256" key="4">
    <source>
        <dbReference type="ARBA" id="ARBA00023242"/>
    </source>
</evidence>
<name>A0A2B7XQR6_9EURO</name>
<feature type="region of interest" description="Disordered" evidence="5">
    <location>
        <begin position="45"/>
        <end position="84"/>
    </location>
</feature>
<feature type="domain" description="Zn(2)-C6 fungal-type" evidence="6">
    <location>
        <begin position="13"/>
        <end position="43"/>
    </location>
</feature>
<dbReference type="PANTHER" id="PTHR47784:SF10">
    <property type="entry name" value="TRANSCRIPTION FACTOR, PUTATIVE (AFU_ORTHOLOGUE AFUA_6G14150)-RELATED"/>
    <property type="match status" value="1"/>
</dbReference>
<organism evidence="7 8">
    <name type="scientific">Helicocarpus griseus UAMH5409</name>
    <dbReference type="NCBI Taxonomy" id="1447875"/>
    <lineage>
        <taxon>Eukaryota</taxon>
        <taxon>Fungi</taxon>
        <taxon>Dikarya</taxon>
        <taxon>Ascomycota</taxon>
        <taxon>Pezizomycotina</taxon>
        <taxon>Eurotiomycetes</taxon>
        <taxon>Eurotiomycetidae</taxon>
        <taxon>Onygenales</taxon>
        <taxon>Ajellomycetaceae</taxon>
        <taxon>Helicocarpus</taxon>
    </lineage>
</organism>
<dbReference type="GO" id="GO:0001228">
    <property type="term" value="F:DNA-binding transcription activator activity, RNA polymerase II-specific"/>
    <property type="evidence" value="ECO:0007669"/>
    <property type="project" value="TreeGrafter"/>
</dbReference>
<dbReference type="SUPFAM" id="SSF57701">
    <property type="entry name" value="Zn2/Cys6 DNA-binding domain"/>
    <property type="match status" value="1"/>
</dbReference>
<keyword evidence="1" id="KW-0805">Transcription regulation</keyword>
<dbReference type="InterPro" id="IPR036864">
    <property type="entry name" value="Zn2-C6_fun-type_DNA-bd_sf"/>
</dbReference>
<keyword evidence="8" id="KW-1185">Reference proteome</keyword>
<sequence length="462" mass="51041">MQKRISHNKSRRGCLNCKKRHVKCDEQGPPCANCVVRKTDCVYQSPAEVKSKATRRKKTASALTRRSRESSSNDSREQSPPDLSKAFSVVSSGCSSGSSLTIHPCTSPVSFSSTTESNRLLEMELLHRWSTRTWMGLYSIPADEYYMQILLPRSALKAGYVMNSLLAAAAVDLAKSSSEAESATYLCAALEYSNKASAGFRSELENINEQNLHLLYHLAALSALIQFVLPNRQQSVLERLEVVFDLFLGACNIATFNAKWLIEAPCSSRDIIHYKPLSMEILDPDTIAALQNLSVVSRQIRVPGSKTMAAFVGGEETPLASEEYLITIAQIKYCFAEDACGRIKGYCLSLVSVGGRDYVTAVKSREPMALFILMYFGVLLERASRDYMAWWVGSGGRDLVQELSEILEHSTIAQIPEGREGMSWTRQQVGLPPLEPLDPLVIVEGQDCPSLTELSLAFPISV</sequence>
<dbReference type="Pfam" id="PF00172">
    <property type="entry name" value="Zn_clus"/>
    <property type="match status" value="1"/>
</dbReference>
<dbReference type="GO" id="GO:0008270">
    <property type="term" value="F:zinc ion binding"/>
    <property type="evidence" value="ECO:0007669"/>
    <property type="project" value="InterPro"/>
</dbReference>
<evidence type="ECO:0000313" key="7">
    <source>
        <dbReference type="EMBL" id="PGH14104.1"/>
    </source>
</evidence>